<dbReference type="PANTHER" id="PTHR48466">
    <property type="entry name" value="OS10G0509000 PROTEIN-RELATED"/>
    <property type="match status" value="1"/>
</dbReference>
<keyword evidence="1" id="KW-0699">rRNA-binding</keyword>
<evidence type="ECO:0000313" key="11">
    <source>
        <dbReference type="Proteomes" id="UP001140949"/>
    </source>
</evidence>
<proteinExistence type="predicted"/>
<dbReference type="PANTHER" id="PTHR48466:SF2">
    <property type="entry name" value="OS10G0509000 PROTEIN"/>
    <property type="match status" value="1"/>
</dbReference>
<dbReference type="Pfam" id="PF00488">
    <property type="entry name" value="MutS_V"/>
    <property type="match status" value="1"/>
</dbReference>
<dbReference type="Gene3D" id="3.40.50.300">
    <property type="entry name" value="P-loop containing nucleotide triphosphate hydrolases"/>
    <property type="match status" value="1"/>
</dbReference>
<dbReference type="GO" id="GO:0005524">
    <property type="term" value="F:ATP binding"/>
    <property type="evidence" value="ECO:0007669"/>
    <property type="project" value="UniProtKB-KW"/>
</dbReference>
<evidence type="ECO:0000256" key="2">
    <source>
        <dbReference type="ARBA" id="ARBA00022741"/>
    </source>
</evidence>
<organism evidence="10 11">
    <name type="scientific">Iris pallida</name>
    <name type="common">Sweet iris</name>
    <dbReference type="NCBI Taxonomy" id="29817"/>
    <lineage>
        <taxon>Eukaryota</taxon>
        <taxon>Viridiplantae</taxon>
        <taxon>Streptophyta</taxon>
        <taxon>Embryophyta</taxon>
        <taxon>Tracheophyta</taxon>
        <taxon>Spermatophyta</taxon>
        <taxon>Magnoliopsida</taxon>
        <taxon>Liliopsida</taxon>
        <taxon>Asparagales</taxon>
        <taxon>Iridaceae</taxon>
        <taxon>Iridoideae</taxon>
        <taxon>Irideae</taxon>
        <taxon>Iris</taxon>
    </lineage>
</organism>
<evidence type="ECO:0000256" key="7">
    <source>
        <dbReference type="SAM" id="Coils"/>
    </source>
</evidence>
<dbReference type="InterPro" id="IPR046893">
    <property type="entry name" value="MSSS"/>
</dbReference>
<feature type="chain" id="PRO_5043758109" description="DNA mismatch repair proteins mutS family domain-containing protein" evidence="8">
    <location>
        <begin position="17"/>
        <end position="835"/>
    </location>
</feature>
<dbReference type="GO" id="GO:0030983">
    <property type="term" value="F:mismatched DNA binding"/>
    <property type="evidence" value="ECO:0007669"/>
    <property type="project" value="InterPro"/>
</dbReference>
<dbReference type="Pfam" id="PF20297">
    <property type="entry name" value="MSSS"/>
    <property type="match status" value="1"/>
</dbReference>
<dbReference type="InterPro" id="IPR036187">
    <property type="entry name" value="DNA_mismatch_repair_MutS_sf"/>
</dbReference>
<dbReference type="GO" id="GO:0140664">
    <property type="term" value="F:ATP-dependent DNA damage sensor activity"/>
    <property type="evidence" value="ECO:0007669"/>
    <property type="project" value="InterPro"/>
</dbReference>
<dbReference type="SUPFAM" id="SSF48334">
    <property type="entry name" value="DNA repair protein MutS, domain III"/>
    <property type="match status" value="1"/>
</dbReference>
<evidence type="ECO:0000313" key="10">
    <source>
        <dbReference type="EMBL" id="KAJ6849539.1"/>
    </source>
</evidence>
<feature type="domain" description="DNA mismatch repair proteins mutS family" evidence="9">
    <location>
        <begin position="546"/>
        <end position="562"/>
    </location>
</feature>
<evidence type="ECO:0000256" key="3">
    <source>
        <dbReference type="ARBA" id="ARBA00022801"/>
    </source>
</evidence>
<evidence type="ECO:0000256" key="8">
    <source>
        <dbReference type="SAM" id="SignalP"/>
    </source>
</evidence>
<dbReference type="GO" id="GO:0045910">
    <property type="term" value="P:negative regulation of DNA recombination"/>
    <property type="evidence" value="ECO:0007669"/>
    <property type="project" value="InterPro"/>
</dbReference>
<keyword evidence="3" id="KW-0378">Hydrolase</keyword>
<protein>
    <recommendedName>
        <fullName evidence="9">DNA mismatch repair proteins mutS family domain-containing protein</fullName>
    </recommendedName>
</protein>
<dbReference type="GO" id="GO:0016887">
    <property type="term" value="F:ATP hydrolysis activity"/>
    <property type="evidence" value="ECO:0007669"/>
    <property type="project" value="InterPro"/>
</dbReference>
<name>A0AAX6I8J1_IRIPA</name>
<dbReference type="SMART" id="SM00533">
    <property type="entry name" value="MUTSd"/>
    <property type="match status" value="1"/>
</dbReference>
<accession>A0AAX6I8J1</accession>
<dbReference type="InterPro" id="IPR045076">
    <property type="entry name" value="MutS"/>
</dbReference>
<dbReference type="GO" id="GO:0004519">
    <property type="term" value="F:endonuclease activity"/>
    <property type="evidence" value="ECO:0007669"/>
    <property type="project" value="InterPro"/>
</dbReference>
<dbReference type="InterPro" id="IPR000432">
    <property type="entry name" value="DNA_mismatch_repair_MutS_C"/>
</dbReference>
<dbReference type="FunFam" id="3.40.50.300:FF:000830">
    <property type="entry name" value="Endonuclease MutS2"/>
    <property type="match status" value="1"/>
</dbReference>
<keyword evidence="2" id="KW-0547">Nucleotide-binding</keyword>
<reference evidence="10" key="1">
    <citation type="journal article" date="2023" name="GigaByte">
        <title>Genome assembly of the bearded iris, Iris pallida Lam.</title>
        <authorList>
            <person name="Bruccoleri R.E."/>
            <person name="Oakeley E.J."/>
            <person name="Faust A.M.E."/>
            <person name="Altorfer M."/>
            <person name="Dessus-Babus S."/>
            <person name="Burckhardt D."/>
            <person name="Oertli M."/>
            <person name="Naumann U."/>
            <person name="Petersen F."/>
            <person name="Wong J."/>
        </authorList>
    </citation>
    <scope>NUCLEOTIDE SEQUENCE</scope>
    <source>
        <strain evidence="10">GSM-AAB239-AS_SAM_17_03QT</strain>
    </source>
</reference>
<comment type="caution">
    <text evidence="10">The sequence shown here is derived from an EMBL/GenBank/DDBJ whole genome shotgun (WGS) entry which is preliminary data.</text>
</comment>
<evidence type="ECO:0000259" key="9">
    <source>
        <dbReference type="PROSITE" id="PS00486"/>
    </source>
</evidence>
<dbReference type="InterPro" id="IPR007696">
    <property type="entry name" value="DNA_mismatch_repair_MutS_core"/>
</dbReference>
<evidence type="ECO:0000256" key="6">
    <source>
        <dbReference type="ARBA" id="ARBA00023125"/>
    </source>
</evidence>
<dbReference type="GO" id="GO:0019843">
    <property type="term" value="F:rRNA binding"/>
    <property type="evidence" value="ECO:0007669"/>
    <property type="project" value="UniProtKB-KW"/>
</dbReference>
<keyword evidence="4" id="KW-0067">ATP-binding</keyword>
<feature type="coiled-coil region" evidence="7">
    <location>
        <begin position="207"/>
        <end position="234"/>
    </location>
</feature>
<feature type="signal peptide" evidence="8">
    <location>
        <begin position="1"/>
        <end position="16"/>
    </location>
</feature>
<keyword evidence="11" id="KW-1185">Reference proteome</keyword>
<evidence type="ECO:0000256" key="5">
    <source>
        <dbReference type="ARBA" id="ARBA00022884"/>
    </source>
</evidence>
<dbReference type="PROSITE" id="PS00486">
    <property type="entry name" value="DNA_MISMATCH_REPAIR_2"/>
    <property type="match status" value="1"/>
</dbReference>
<dbReference type="GO" id="GO:0006298">
    <property type="term" value="P:mismatch repair"/>
    <property type="evidence" value="ECO:0007669"/>
    <property type="project" value="InterPro"/>
</dbReference>
<keyword evidence="5" id="KW-0694">RNA-binding</keyword>
<evidence type="ECO:0000256" key="4">
    <source>
        <dbReference type="ARBA" id="ARBA00022840"/>
    </source>
</evidence>
<keyword evidence="8" id="KW-0732">Signal</keyword>
<gene>
    <name evidence="10" type="ORF">M6B38_267495</name>
</gene>
<dbReference type="SMART" id="SM00534">
    <property type="entry name" value="MUTSac"/>
    <property type="match status" value="1"/>
</dbReference>
<dbReference type="PIRSF" id="PIRSF005814">
    <property type="entry name" value="MutS_YshD"/>
    <property type="match status" value="1"/>
</dbReference>
<keyword evidence="6" id="KW-0238">DNA-binding</keyword>
<dbReference type="AlphaFoldDB" id="A0AAX6I8J1"/>
<sequence>MLLHIALVHCNSLAWATTSFSFRHPRQSRIRADVQHQHQLHLSSSGSRSPSAIPDSLKVLQWNELCDSVSSFASTPLGRKASLSQLSAVADVSFEDSKKLLAETAAAIQLIDYGAPMDFAELDLVLVKLAIEHASRGFPVGGLEAMAVATLLQFAHTLQIALETAAKEDTDCYNNFMPLAQVILDAIISRQLVKSILQVVDDDGSVKDSASFELKQYRDQVRSLERKLSQLMDKFTWDGKNQASSKEVCNINGRWCIKTFGDNISSTGGLLLSSGSGASSLVEPITAVPLNDELQQARVLVAKAEEDVLSKLTDMMLADLDHIQNLLQTIIELDVVTARAKYSIAYGGTFPGIYLPGVRNTDEGYHPLVKNLSTATLCGRPQKEWKLYMAKAYHPLLLQKHHLSIDNARKDVANATADSRRAKLQGKYFPTEDMNLNLAVTKLRVSQLEKELPVPVDFVVSAKTGVLVVTGPNTGGKTISLKTVGLASMMAKTGVYVLAKEPVKIPWFDAIYADIGDEQSLTQSLSTFSGHLKQISAIRSQSTRKSLVLLDEVGAGTNPLEGAALGMSLLESFAKHGSFLTIATTHHGELKTLKYSNDAFENACVEFDEESLKPTYKILWGIPGRSNAINIAERLGLTHSVLDTARRLHGTSSAEINRVIVDMESFKQVFEQHLQNAQNYLVLSRELYENLLSAKQKIAEHSAIQRNRKLRAVYENEGAEHSILRSKLQMFRESSMAQRAPQIRETDYKRHLYEKLKKSPSAEISNEQIGSLETSEPHGKQIKVPKVGEMVIVPSLGKQAQVLKVEEWKGEVVVQASNIRLRLKLKDIYTQTKTS</sequence>
<dbReference type="InterPro" id="IPR005747">
    <property type="entry name" value="MutS2"/>
</dbReference>
<keyword evidence="7" id="KW-0175">Coiled coil</keyword>
<reference evidence="10" key="2">
    <citation type="submission" date="2023-04" db="EMBL/GenBank/DDBJ databases">
        <authorList>
            <person name="Bruccoleri R.E."/>
            <person name="Oakeley E.J."/>
            <person name="Faust A.-M."/>
            <person name="Dessus-Babus S."/>
            <person name="Altorfer M."/>
            <person name="Burckhardt D."/>
            <person name="Oertli M."/>
            <person name="Naumann U."/>
            <person name="Petersen F."/>
            <person name="Wong J."/>
        </authorList>
    </citation>
    <scope>NUCLEOTIDE SEQUENCE</scope>
    <source>
        <strain evidence="10">GSM-AAB239-AS_SAM_17_03QT</strain>
        <tissue evidence="10">Leaf</tissue>
    </source>
</reference>
<dbReference type="InterPro" id="IPR027417">
    <property type="entry name" value="P-loop_NTPase"/>
</dbReference>
<dbReference type="EMBL" id="JANAVB010003400">
    <property type="protein sequence ID" value="KAJ6849539.1"/>
    <property type="molecule type" value="Genomic_DNA"/>
</dbReference>
<dbReference type="Proteomes" id="UP001140949">
    <property type="component" value="Unassembled WGS sequence"/>
</dbReference>
<evidence type="ECO:0000256" key="1">
    <source>
        <dbReference type="ARBA" id="ARBA00022730"/>
    </source>
</evidence>
<dbReference type="SUPFAM" id="SSF52540">
    <property type="entry name" value="P-loop containing nucleoside triphosphate hydrolases"/>
    <property type="match status" value="1"/>
</dbReference>